<dbReference type="InterPro" id="IPR050388">
    <property type="entry name" value="ABC_Ni/Peptide_Import"/>
</dbReference>
<keyword evidence="7" id="KW-0547">Nucleotide-binding</keyword>
<dbReference type="InterPro" id="IPR013563">
    <property type="entry name" value="Oligopep_ABC_C"/>
</dbReference>
<dbReference type="InterPro" id="IPR003439">
    <property type="entry name" value="ABC_transporter-like_ATP-bd"/>
</dbReference>
<feature type="domain" description="ABC transmembrane type-1" evidence="13">
    <location>
        <begin position="66"/>
        <end position="253"/>
    </location>
</feature>
<feature type="transmembrane region" description="Helical" evidence="11">
    <location>
        <begin position="187"/>
        <end position="213"/>
    </location>
</feature>
<organism evidence="14 15">
    <name type="scientific">Fodinicola feengrottensis</name>
    <dbReference type="NCBI Taxonomy" id="435914"/>
    <lineage>
        <taxon>Bacteria</taxon>
        <taxon>Bacillati</taxon>
        <taxon>Actinomycetota</taxon>
        <taxon>Actinomycetes</taxon>
        <taxon>Mycobacteriales</taxon>
        <taxon>Fodinicola</taxon>
    </lineage>
</organism>
<evidence type="ECO:0000256" key="6">
    <source>
        <dbReference type="ARBA" id="ARBA00022692"/>
    </source>
</evidence>
<dbReference type="SUPFAM" id="SSF161098">
    <property type="entry name" value="MetI-like"/>
    <property type="match status" value="1"/>
</dbReference>
<sequence>MRRPLARLAAGYLVVIALASLLAPVIAPYGPDDQDLTQALSGPTPQHWLGTGVLGRDVLSRLLFGGRITLVGVLVSSLLFLAVGVPMGVLAGYFGGWIERVVLRLADLVYAVPVIIVLLVVVAIFPGNETAAMVALGLLAAPGLARIVRSVARGVREELYISAAKVSGLRAVTILRRHVLPRLTGPIVVQLSLFGAGAVLLETGLGFLGVGSAQATWGGQVSEASTNLGTQPWLLVPSGFLVISFILALGLVGDGIRDAVADRHHSGTHRPRTSTVPSSPATGKAGALLSVRGLTVAFPQYGTENTVVSGVDFDLMPAEVLGIVGESGCGKSVTVQAVLGLLRGGRITAGSVVFEGKDLTQASRRELAAVRGARIGWVSPEPVASLDPAFAVGAQVAEVVRTHRGCSRGAARRRAVELLELVRLPDPAAVARRYPHQLSGGMAQRVGIAAALAGDPVLIIADEPTTALDVTVQAEILDLLRDVGTAVILVTHDWGVLSDLCQRALVMYAGEIVEEATLTELVRTPRHPYTAGLLMSSPFLAVPGKPLPAIEGVVPAPADWPVGCRFQDRCRFAAVDCATGPVPLRPANGGLTRCLHHDRLRELDVFALNSGVSTTKPSSSRGL</sequence>
<dbReference type="Pfam" id="PF12911">
    <property type="entry name" value="OppC_N"/>
    <property type="match status" value="1"/>
</dbReference>
<evidence type="ECO:0000256" key="5">
    <source>
        <dbReference type="ARBA" id="ARBA00022475"/>
    </source>
</evidence>
<keyword evidence="5" id="KW-1003">Cell membrane</keyword>
<evidence type="ECO:0000256" key="7">
    <source>
        <dbReference type="ARBA" id="ARBA00022741"/>
    </source>
</evidence>
<evidence type="ECO:0000256" key="9">
    <source>
        <dbReference type="ARBA" id="ARBA00022989"/>
    </source>
</evidence>
<keyword evidence="9 11" id="KW-1133">Transmembrane helix</keyword>
<dbReference type="InterPro" id="IPR025966">
    <property type="entry name" value="OppC_N"/>
</dbReference>
<dbReference type="PANTHER" id="PTHR43297:SF2">
    <property type="entry name" value="DIPEPTIDE TRANSPORT ATP-BINDING PROTEIN DPPD"/>
    <property type="match status" value="1"/>
</dbReference>
<dbReference type="Pfam" id="PF00528">
    <property type="entry name" value="BPD_transp_1"/>
    <property type="match status" value="1"/>
</dbReference>
<feature type="domain" description="ABC transporter" evidence="12">
    <location>
        <begin position="291"/>
        <end position="534"/>
    </location>
</feature>
<dbReference type="CDD" id="cd06261">
    <property type="entry name" value="TM_PBP2"/>
    <property type="match status" value="1"/>
</dbReference>
<comment type="subcellular location">
    <subcellularLocation>
        <location evidence="11">Cell membrane</location>
        <topology evidence="11">Multi-pass membrane protein</topology>
    </subcellularLocation>
    <subcellularLocation>
        <location evidence="2">Cell membrane</location>
        <topology evidence="2">Peripheral membrane protein</topology>
    </subcellularLocation>
    <subcellularLocation>
        <location evidence="1">Membrane</location>
        <topology evidence="1">Multi-pass membrane protein</topology>
    </subcellularLocation>
</comment>
<keyword evidence="6 11" id="KW-0812">Transmembrane</keyword>
<dbReference type="InterPro" id="IPR000515">
    <property type="entry name" value="MetI-like"/>
</dbReference>
<keyword evidence="10 11" id="KW-0472">Membrane</keyword>
<evidence type="ECO:0000256" key="11">
    <source>
        <dbReference type="RuleBase" id="RU363032"/>
    </source>
</evidence>
<dbReference type="InterPro" id="IPR035906">
    <property type="entry name" value="MetI-like_sf"/>
</dbReference>
<dbReference type="InterPro" id="IPR027417">
    <property type="entry name" value="P-loop_NTPase"/>
</dbReference>
<feature type="transmembrane region" description="Helical" evidence="11">
    <location>
        <begin position="233"/>
        <end position="253"/>
    </location>
</feature>
<dbReference type="RefSeq" id="WP_344314529.1">
    <property type="nucleotide sequence ID" value="NZ_BAAANY010000037.1"/>
</dbReference>
<reference evidence="15" key="1">
    <citation type="journal article" date="2019" name="Int. J. Syst. Evol. Microbiol.">
        <title>The Global Catalogue of Microorganisms (GCM) 10K type strain sequencing project: providing services to taxonomists for standard genome sequencing and annotation.</title>
        <authorList>
            <consortium name="The Broad Institute Genomics Platform"/>
            <consortium name="The Broad Institute Genome Sequencing Center for Infectious Disease"/>
            <person name="Wu L."/>
            <person name="Ma J."/>
        </authorList>
    </citation>
    <scope>NUCLEOTIDE SEQUENCE [LARGE SCALE GENOMIC DNA]</scope>
    <source>
        <strain evidence="15">JCM 14718</strain>
    </source>
</reference>
<keyword evidence="8" id="KW-0067">ATP-binding</keyword>
<dbReference type="PROSITE" id="PS50928">
    <property type="entry name" value="ABC_TM1"/>
    <property type="match status" value="1"/>
</dbReference>
<evidence type="ECO:0000256" key="3">
    <source>
        <dbReference type="ARBA" id="ARBA00005417"/>
    </source>
</evidence>
<evidence type="ECO:0000256" key="10">
    <source>
        <dbReference type="ARBA" id="ARBA00023136"/>
    </source>
</evidence>
<keyword evidence="4 11" id="KW-0813">Transport</keyword>
<dbReference type="PANTHER" id="PTHR43297">
    <property type="entry name" value="OLIGOPEPTIDE TRANSPORT ATP-BINDING PROTEIN APPD"/>
    <property type="match status" value="1"/>
</dbReference>
<comment type="similarity">
    <text evidence="3">Belongs to the ABC transporter superfamily.</text>
</comment>
<dbReference type="Proteomes" id="UP001500618">
    <property type="component" value="Unassembled WGS sequence"/>
</dbReference>
<feature type="transmembrane region" description="Helical" evidence="11">
    <location>
        <begin position="68"/>
        <end position="93"/>
    </location>
</feature>
<evidence type="ECO:0000259" key="13">
    <source>
        <dbReference type="PROSITE" id="PS50928"/>
    </source>
</evidence>
<feature type="transmembrane region" description="Helical" evidence="11">
    <location>
        <begin position="131"/>
        <end position="148"/>
    </location>
</feature>
<dbReference type="Gene3D" id="1.10.3720.10">
    <property type="entry name" value="MetI-like"/>
    <property type="match status" value="1"/>
</dbReference>
<feature type="transmembrane region" description="Helical" evidence="11">
    <location>
        <begin position="12"/>
        <end position="30"/>
    </location>
</feature>
<dbReference type="SUPFAM" id="SSF52540">
    <property type="entry name" value="P-loop containing nucleoside triphosphate hydrolases"/>
    <property type="match status" value="1"/>
</dbReference>
<evidence type="ECO:0000256" key="2">
    <source>
        <dbReference type="ARBA" id="ARBA00004202"/>
    </source>
</evidence>
<name>A0ABP4UWS4_9ACTN</name>
<dbReference type="PROSITE" id="PS50893">
    <property type="entry name" value="ABC_TRANSPORTER_2"/>
    <property type="match status" value="1"/>
</dbReference>
<gene>
    <name evidence="14" type="ORF">GCM10009765_71140</name>
</gene>
<dbReference type="PROSITE" id="PS00211">
    <property type="entry name" value="ABC_TRANSPORTER_1"/>
    <property type="match status" value="1"/>
</dbReference>
<evidence type="ECO:0000256" key="8">
    <source>
        <dbReference type="ARBA" id="ARBA00022840"/>
    </source>
</evidence>
<proteinExistence type="inferred from homology"/>
<dbReference type="Pfam" id="PF08352">
    <property type="entry name" value="oligo_HPY"/>
    <property type="match status" value="1"/>
</dbReference>
<comment type="caution">
    <text evidence="14">The sequence shown here is derived from an EMBL/GenBank/DDBJ whole genome shotgun (WGS) entry which is preliminary data.</text>
</comment>
<evidence type="ECO:0000313" key="15">
    <source>
        <dbReference type="Proteomes" id="UP001500618"/>
    </source>
</evidence>
<dbReference type="EMBL" id="BAAANY010000037">
    <property type="protein sequence ID" value="GAA1711712.1"/>
    <property type="molecule type" value="Genomic_DNA"/>
</dbReference>
<dbReference type="InterPro" id="IPR003593">
    <property type="entry name" value="AAA+_ATPase"/>
</dbReference>
<dbReference type="InterPro" id="IPR017871">
    <property type="entry name" value="ABC_transporter-like_CS"/>
</dbReference>
<protein>
    <submittedName>
        <fullName evidence="14">Dipeptide/oligopeptide/nickel ABC transporter permease/ATP-binding protein</fullName>
    </submittedName>
</protein>
<comment type="similarity">
    <text evidence="11">Belongs to the binding-protein-dependent transport system permease family.</text>
</comment>
<dbReference type="NCBIfam" id="TIGR01727">
    <property type="entry name" value="oligo_HPY"/>
    <property type="match status" value="1"/>
</dbReference>
<evidence type="ECO:0000313" key="14">
    <source>
        <dbReference type="EMBL" id="GAA1711712.1"/>
    </source>
</evidence>
<evidence type="ECO:0000259" key="12">
    <source>
        <dbReference type="PROSITE" id="PS50893"/>
    </source>
</evidence>
<evidence type="ECO:0000256" key="1">
    <source>
        <dbReference type="ARBA" id="ARBA00004141"/>
    </source>
</evidence>
<dbReference type="CDD" id="cd03257">
    <property type="entry name" value="ABC_NikE_OppD_transporters"/>
    <property type="match status" value="1"/>
</dbReference>
<accession>A0ABP4UWS4</accession>
<dbReference type="SMART" id="SM00382">
    <property type="entry name" value="AAA"/>
    <property type="match status" value="1"/>
</dbReference>
<keyword evidence="15" id="KW-1185">Reference proteome</keyword>
<dbReference type="Gene3D" id="3.40.50.300">
    <property type="entry name" value="P-loop containing nucleotide triphosphate hydrolases"/>
    <property type="match status" value="1"/>
</dbReference>
<dbReference type="Pfam" id="PF00005">
    <property type="entry name" value="ABC_tran"/>
    <property type="match status" value="1"/>
</dbReference>
<feature type="transmembrane region" description="Helical" evidence="11">
    <location>
        <begin position="105"/>
        <end position="125"/>
    </location>
</feature>
<evidence type="ECO:0000256" key="4">
    <source>
        <dbReference type="ARBA" id="ARBA00022448"/>
    </source>
</evidence>